<dbReference type="STRING" id="264198.Reut_A0719"/>
<organism evidence="2">
    <name type="scientific">Cupriavidus pinatubonensis (strain JMP 134 / LMG 1197)</name>
    <name type="common">Cupriavidus necator (strain JMP 134)</name>
    <dbReference type="NCBI Taxonomy" id="264198"/>
    <lineage>
        <taxon>Bacteria</taxon>
        <taxon>Pseudomonadati</taxon>
        <taxon>Pseudomonadota</taxon>
        <taxon>Betaproteobacteria</taxon>
        <taxon>Burkholderiales</taxon>
        <taxon>Burkholderiaceae</taxon>
        <taxon>Cupriavidus</taxon>
    </lineage>
</organism>
<dbReference type="InterPro" id="IPR036291">
    <property type="entry name" value="NAD(P)-bd_dom_sf"/>
</dbReference>
<protein>
    <submittedName>
        <fullName evidence="2">NAD-dependent epimerase/dehydratase:3-beta hydroxysteroid dehydrogenase/isomerase:dTDP-4-dehydrorhamnose reductase</fullName>
    </submittedName>
</protein>
<dbReference type="SUPFAM" id="SSF51735">
    <property type="entry name" value="NAD(P)-binding Rossmann-fold domains"/>
    <property type="match status" value="1"/>
</dbReference>
<dbReference type="Gene3D" id="3.90.25.10">
    <property type="entry name" value="UDP-galactose 4-epimerase, domain 1"/>
    <property type="match status" value="1"/>
</dbReference>
<dbReference type="EMBL" id="CP000090">
    <property type="protein sequence ID" value="AAZ60101.1"/>
    <property type="molecule type" value="Genomic_DNA"/>
</dbReference>
<dbReference type="PANTHER" id="PTHR43000">
    <property type="entry name" value="DTDP-D-GLUCOSE 4,6-DEHYDRATASE-RELATED"/>
    <property type="match status" value="1"/>
</dbReference>
<name>Q474T2_CUPPJ</name>
<dbReference type="GO" id="GO:0016853">
    <property type="term" value="F:isomerase activity"/>
    <property type="evidence" value="ECO:0007669"/>
    <property type="project" value="UniProtKB-KW"/>
</dbReference>
<dbReference type="InterPro" id="IPR016040">
    <property type="entry name" value="NAD(P)-bd_dom"/>
</dbReference>
<keyword evidence="2" id="KW-0413">Isomerase</keyword>
<dbReference type="CDD" id="cd05260">
    <property type="entry name" value="GDP_MD_SDR_e"/>
    <property type="match status" value="1"/>
</dbReference>
<feature type="domain" description="NAD(P)-binding" evidence="1">
    <location>
        <begin position="4"/>
        <end position="306"/>
    </location>
</feature>
<dbReference type="KEGG" id="reu:Reut_A0719"/>
<dbReference type="OrthoDB" id="9801056at2"/>
<sequence>MKILILGATGFVGSYLMERAVAAGHEVTGTHYHATIDTRDWVGFSDQLIRCDIRYREQIDAAIVRSRPDVIYLLSAQSYPALSWTAPAETLETNVVGTSNVFESIKAAGIDPVVVVACSSAQYGEVQADAIPIKESHPLRPMHPYGVSKVATEMLAMQYWVNNGIRSVCARIFNTTGPRKTGDVCADFTYRVARIEQGLIPPVLRVGNLETHRAITDVRDLARALELLAERGAPGGVYNVSGSRAYQIREIVDLIQAASTISFTLETDQALLRPSDEKVIFGDSSSLVEATGWAQEVTIAKTIGDMLAYWRNMLGMQKKEVA</sequence>
<evidence type="ECO:0000259" key="1">
    <source>
        <dbReference type="Pfam" id="PF16363"/>
    </source>
</evidence>
<evidence type="ECO:0000313" key="2">
    <source>
        <dbReference type="EMBL" id="AAZ60101.1"/>
    </source>
</evidence>
<dbReference type="Gene3D" id="3.40.50.720">
    <property type="entry name" value="NAD(P)-binding Rossmann-like Domain"/>
    <property type="match status" value="1"/>
</dbReference>
<gene>
    <name evidence="2" type="ordered locus">Reut_A0719</name>
</gene>
<dbReference type="HOGENOM" id="CLU_007383_1_7_4"/>
<reference evidence="2" key="1">
    <citation type="submission" date="2005-08" db="EMBL/GenBank/DDBJ databases">
        <title>Complete sequence of Chromosome1 of Ralstonia eutropha JMP134.</title>
        <authorList>
            <person name="Copeland A."/>
            <person name="Lucas S."/>
            <person name="Lapidus A."/>
            <person name="Barry K."/>
            <person name="Detter J.C."/>
            <person name="Glavina T."/>
            <person name="Hammon N."/>
            <person name="Israni S."/>
            <person name="Pitluck S."/>
            <person name="Goltsman E."/>
            <person name="Martinez M."/>
            <person name="Schmutz J."/>
            <person name="Larimer F."/>
            <person name="Land M."/>
            <person name="Lykidis A."/>
            <person name="Richardson P."/>
        </authorList>
    </citation>
    <scope>NUCLEOTIDE SEQUENCE</scope>
    <source>
        <strain evidence="2">JMP134</strain>
    </source>
</reference>
<dbReference type="eggNOG" id="COG0451">
    <property type="taxonomic scope" value="Bacteria"/>
</dbReference>
<proteinExistence type="predicted"/>
<accession>Q474T2</accession>
<dbReference type="Pfam" id="PF16363">
    <property type="entry name" value="GDP_Man_Dehyd"/>
    <property type="match status" value="1"/>
</dbReference>
<dbReference type="AlphaFoldDB" id="Q474T2"/>